<proteinExistence type="predicted"/>
<evidence type="ECO:0000313" key="5">
    <source>
        <dbReference type="EMBL" id="KAG7385285.1"/>
    </source>
</evidence>
<comment type="subcellular location">
    <subcellularLocation>
        <location evidence="1">Cytoplasm</location>
    </subcellularLocation>
</comment>
<dbReference type="GO" id="GO:0005737">
    <property type="term" value="C:cytoplasm"/>
    <property type="evidence" value="ECO:0007669"/>
    <property type="project" value="UniProtKB-SubCell"/>
</dbReference>
<comment type="caution">
    <text evidence="5">The sequence shown here is derived from an EMBL/GenBank/DDBJ whole genome shotgun (WGS) entry which is preliminary data.</text>
</comment>
<dbReference type="GO" id="GO:0005096">
    <property type="term" value="F:GTPase activator activity"/>
    <property type="evidence" value="ECO:0007669"/>
    <property type="project" value="InterPro"/>
</dbReference>
<dbReference type="PANTHER" id="PTHR46184">
    <property type="entry name" value="UNCONVENTIONAL MYOSIN-IXB-LIKE PROTEIN"/>
    <property type="match status" value="1"/>
</dbReference>
<evidence type="ECO:0000313" key="6">
    <source>
        <dbReference type="Proteomes" id="UP000694044"/>
    </source>
</evidence>
<dbReference type="InterPro" id="IPR019734">
    <property type="entry name" value="TPR_rpt"/>
</dbReference>
<evidence type="ECO:0000256" key="1">
    <source>
        <dbReference type="ARBA" id="ARBA00004496"/>
    </source>
</evidence>
<keyword evidence="2" id="KW-0963">Cytoplasm</keyword>
<keyword evidence="3" id="KW-0802">TPR repeat</keyword>
<feature type="repeat" description="TPR" evidence="3">
    <location>
        <begin position="232"/>
        <end position="265"/>
    </location>
</feature>
<dbReference type="OrthoDB" id="2148418at2759"/>
<protein>
    <submittedName>
        <fullName evidence="5">Uncharacterized protein</fullName>
    </submittedName>
</protein>
<feature type="compositionally biased region" description="Polar residues" evidence="4">
    <location>
        <begin position="27"/>
        <end position="36"/>
    </location>
</feature>
<feature type="region of interest" description="Disordered" evidence="4">
    <location>
        <begin position="1"/>
        <end position="42"/>
    </location>
</feature>
<feature type="compositionally biased region" description="Basic and acidic residues" evidence="4">
    <location>
        <begin position="452"/>
        <end position="461"/>
    </location>
</feature>
<feature type="compositionally biased region" description="Basic and acidic residues" evidence="4">
    <location>
        <begin position="1"/>
        <end position="19"/>
    </location>
</feature>
<dbReference type="GO" id="GO:0035556">
    <property type="term" value="P:intracellular signal transduction"/>
    <property type="evidence" value="ECO:0007669"/>
    <property type="project" value="InterPro"/>
</dbReference>
<organism evidence="5 6">
    <name type="scientific">Phytophthora pseudosyringae</name>
    <dbReference type="NCBI Taxonomy" id="221518"/>
    <lineage>
        <taxon>Eukaryota</taxon>
        <taxon>Sar</taxon>
        <taxon>Stramenopiles</taxon>
        <taxon>Oomycota</taxon>
        <taxon>Peronosporomycetes</taxon>
        <taxon>Peronosporales</taxon>
        <taxon>Peronosporaceae</taxon>
        <taxon>Phytophthora</taxon>
    </lineage>
</organism>
<sequence length="1069" mass="117020">MRRHLATEKPVAELSDHLPDVAGPSALASNGPTSQHAKGVAWGPTTPAPKYLFTSPVPPARGGLDTMRSLDLRDKKKLRCIWLAPDEGDQQIVRPPPLDSMQYAQISVKSITEASMFGHNAMEKIKRADNLSVQLERSDRFMDAVHTYEQSAKMHLRCIQKREDAPGVMMEELKWLRIDYEIRCVQLVALCMCGARKTVAAGDNTAFLLLKKSEELTARDGLRYCKKHVQRAAVYQNMANYYKKQKKYQAALQAAEKAVRINDKLPPSDRFPIAYFLQACLHGLLQEPAKAGFMYTACLAVAESQRPGNNSSRTNEGPQLAEVFHTLKAATLHNLAIEWANLNMPDQTRDALASAMEVGVHYLPQTHPVVVRILETYKVMRENFLFHASSKSATSPVGAPPPNTSRPSVPVRPTSPPPLENGAKRPLPPKRSQQASHGSPGKITSPRARRISSREEHHPESEDISPMPPPPASRRPTSPLGVSPRARAVKRPTTTPEAPTGLSGQTLPPGATRTSHLWAVPDKIYSHTLGAKYNSHKERVLEEARTFGIRRRAARRIQKSWRSALMRHRALKRKENAATLIQSAMRMRHQKAQYDQTLHKIRRTQAVWRGGHARTHMETTLASVVQIQSAWRCRNERAKYAIKKIRLVLLQSVVRGFLARAARTRKSKAAAEIQAQMRRYLCLREFNKTLSAAATINRVLRGVQTRKQVVNAIKHVVGSTLKDMVESVVADDLLFQATKVAVEGALEDLVAIASREPEQDERFGPAAEVTITDAVSVVSYESEEVNGGEKDKGVDVVCIEPTNDYEDEAESIQTVDDGVENTSREGQVYEEEIPFIEAPFTVESASKRQTFPLLKSASDQAILQVMMRSTISKFIDASITDAIDDCSNDIQHGDKPTPSYRSEVEANEGAGCAVETAPEESDTAEAVNAAFVAIVSSEPELVVLAKEADAVAPDPEVNATVTAMVTDVVSAAEVRVEPVVLAKEADAVAPDPEVNATATAMVTDVVSAAEVRVEHAVGESCVSVIGDSVVAVAVHLEKAAVATIATEPVVDAAVTEVMAAVLSQVSARG</sequence>
<feature type="compositionally biased region" description="Polar residues" evidence="4">
    <location>
        <begin position="492"/>
        <end position="506"/>
    </location>
</feature>
<dbReference type="PROSITE" id="PS50096">
    <property type="entry name" value="IQ"/>
    <property type="match status" value="2"/>
</dbReference>
<gene>
    <name evidence="5" type="ORF">PHYPSEUDO_001659</name>
</gene>
<feature type="region of interest" description="Disordered" evidence="4">
    <location>
        <begin position="391"/>
        <end position="513"/>
    </location>
</feature>
<dbReference type="GO" id="GO:0051015">
    <property type="term" value="F:actin filament binding"/>
    <property type="evidence" value="ECO:0007669"/>
    <property type="project" value="TreeGrafter"/>
</dbReference>
<dbReference type="GO" id="GO:0000146">
    <property type="term" value="F:microfilament motor activity"/>
    <property type="evidence" value="ECO:0007669"/>
    <property type="project" value="InterPro"/>
</dbReference>
<dbReference type="InterPro" id="IPR046987">
    <property type="entry name" value="Myo9"/>
</dbReference>
<dbReference type="SMART" id="SM00028">
    <property type="entry name" value="TPR"/>
    <property type="match status" value="3"/>
</dbReference>
<keyword evidence="6" id="KW-1185">Reference proteome</keyword>
<dbReference type="EMBL" id="JAGDFM010000125">
    <property type="protein sequence ID" value="KAG7385285.1"/>
    <property type="molecule type" value="Genomic_DNA"/>
</dbReference>
<dbReference type="SMART" id="SM00015">
    <property type="entry name" value="IQ"/>
    <property type="match status" value="7"/>
</dbReference>
<evidence type="ECO:0000256" key="4">
    <source>
        <dbReference type="SAM" id="MobiDB-lite"/>
    </source>
</evidence>
<reference evidence="5" key="1">
    <citation type="submission" date="2021-02" db="EMBL/GenBank/DDBJ databases">
        <authorList>
            <person name="Palmer J.M."/>
        </authorList>
    </citation>
    <scope>NUCLEOTIDE SEQUENCE</scope>
    <source>
        <strain evidence="5">SCRP734</strain>
    </source>
</reference>
<dbReference type="GO" id="GO:0005884">
    <property type="term" value="C:actin filament"/>
    <property type="evidence" value="ECO:0007669"/>
    <property type="project" value="TreeGrafter"/>
</dbReference>
<evidence type="ECO:0000256" key="3">
    <source>
        <dbReference type="PROSITE-ProRule" id="PRU00339"/>
    </source>
</evidence>
<evidence type="ECO:0000256" key="2">
    <source>
        <dbReference type="ARBA" id="ARBA00022490"/>
    </source>
</evidence>
<dbReference type="Proteomes" id="UP000694044">
    <property type="component" value="Unassembled WGS sequence"/>
</dbReference>
<accession>A0A8T1VVE5</accession>
<dbReference type="InterPro" id="IPR000048">
    <property type="entry name" value="IQ_motif_EF-hand-BS"/>
</dbReference>
<dbReference type="PROSITE" id="PS50005">
    <property type="entry name" value="TPR"/>
    <property type="match status" value="1"/>
</dbReference>
<dbReference type="PANTHER" id="PTHR46184:SF5">
    <property type="entry name" value="UNCONVENTIONAL MYOSIN-IXA-LIKE"/>
    <property type="match status" value="1"/>
</dbReference>
<name>A0A8T1VVE5_9STRA</name>
<dbReference type="AlphaFoldDB" id="A0A8T1VVE5"/>